<protein>
    <submittedName>
        <fullName evidence="4">Macro domain</fullName>
    </submittedName>
</protein>
<feature type="domain" description="Macro" evidence="3">
    <location>
        <begin position="17"/>
        <end position="190"/>
    </location>
</feature>
<evidence type="ECO:0000256" key="1">
    <source>
        <dbReference type="PROSITE-ProRule" id="PRU00268"/>
    </source>
</evidence>
<dbReference type="GO" id="GO:0003735">
    <property type="term" value="F:structural constituent of ribosome"/>
    <property type="evidence" value="ECO:0007669"/>
    <property type="project" value="UniProtKB-UniRule"/>
</dbReference>
<dbReference type="RefSeq" id="WP_180141380.1">
    <property type="nucleotide sequence ID" value="NZ_CAADHO010000004.1"/>
</dbReference>
<feature type="domain" description="S5 DRBM" evidence="2">
    <location>
        <begin position="20"/>
        <end position="89"/>
    </location>
</feature>
<gene>
    <name evidence="4" type="ORF">MSL71_28250</name>
</gene>
<keyword evidence="1" id="KW-0687">Ribonucleoprotein</keyword>
<evidence type="ECO:0000313" key="5">
    <source>
        <dbReference type="Proteomes" id="UP000507962"/>
    </source>
</evidence>
<evidence type="ECO:0000313" key="4">
    <source>
        <dbReference type="EMBL" id="VFQ45168.1"/>
    </source>
</evidence>
<dbReference type="Proteomes" id="UP000507962">
    <property type="component" value="Unassembled WGS sequence"/>
</dbReference>
<proteinExistence type="predicted"/>
<dbReference type="GO" id="GO:0006412">
    <property type="term" value="P:translation"/>
    <property type="evidence" value="ECO:0007669"/>
    <property type="project" value="InterPro"/>
</dbReference>
<dbReference type="SMART" id="SM00506">
    <property type="entry name" value="A1pp"/>
    <property type="match status" value="1"/>
</dbReference>
<dbReference type="GO" id="GO:0005840">
    <property type="term" value="C:ribosome"/>
    <property type="evidence" value="ECO:0007669"/>
    <property type="project" value="UniProtKB-KW"/>
</dbReference>
<dbReference type="GO" id="GO:1990904">
    <property type="term" value="C:ribonucleoprotein complex"/>
    <property type="evidence" value="ECO:0007669"/>
    <property type="project" value="UniProtKB-UniRule"/>
</dbReference>
<name>A0A4V6ILI0_9BACT</name>
<dbReference type="InterPro" id="IPR013810">
    <property type="entry name" value="Ribosomal_uS5_N"/>
</dbReference>
<organism evidence="4 5">
    <name type="scientific">Desulfoluna butyratoxydans</name>
    <dbReference type="NCBI Taxonomy" id="231438"/>
    <lineage>
        <taxon>Bacteria</taxon>
        <taxon>Pseudomonadati</taxon>
        <taxon>Thermodesulfobacteriota</taxon>
        <taxon>Desulfobacteria</taxon>
        <taxon>Desulfobacterales</taxon>
        <taxon>Desulfolunaceae</taxon>
        <taxon>Desulfoluna</taxon>
    </lineage>
</organism>
<dbReference type="Pfam" id="PF01661">
    <property type="entry name" value="Macro"/>
    <property type="match status" value="1"/>
</dbReference>
<accession>A0A4V6ILI0</accession>
<dbReference type="Gene3D" id="3.40.220.10">
    <property type="entry name" value="Leucine Aminopeptidase, subunit E, domain 1"/>
    <property type="match status" value="1"/>
</dbReference>
<evidence type="ECO:0000259" key="2">
    <source>
        <dbReference type="PROSITE" id="PS50881"/>
    </source>
</evidence>
<dbReference type="PROSITE" id="PS51154">
    <property type="entry name" value="MACRO"/>
    <property type="match status" value="1"/>
</dbReference>
<evidence type="ECO:0000259" key="3">
    <source>
        <dbReference type="PROSITE" id="PS51154"/>
    </source>
</evidence>
<dbReference type="GO" id="GO:0003723">
    <property type="term" value="F:RNA binding"/>
    <property type="evidence" value="ECO:0007669"/>
    <property type="project" value="InterPro"/>
</dbReference>
<dbReference type="InterPro" id="IPR002589">
    <property type="entry name" value="Macro_dom"/>
</dbReference>
<dbReference type="EMBL" id="CAADHO010000004">
    <property type="protein sequence ID" value="VFQ45168.1"/>
    <property type="molecule type" value="Genomic_DNA"/>
</dbReference>
<reference evidence="4 5" key="1">
    <citation type="submission" date="2019-03" db="EMBL/GenBank/DDBJ databases">
        <authorList>
            <person name="Nijsse B."/>
        </authorList>
    </citation>
    <scope>NUCLEOTIDE SEQUENCE [LARGE SCALE GENOMIC DNA]</scope>
    <source>
        <strain evidence="4">Desulfoluna butyratoxydans MSL71</strain>
    </source>
</reference>
<dbReference type="PROSITE" id="PS50881">
    <property type="entry name" value="S5_DSRBD"/>
    <property type="match status" value="1"/>
</dbReference>
<dbReference type="AlphaFoldDB" id="A0A4V6ILI0"/>
<sequence>MKSPLKLTICDLNTSVLDTFSAEFQDINEVSVVEGDITKFKCDALITAGNSFGDMGGGVDKAIDDSFNGEAQKLVQKNITDTFFGELPVGTALTVYPNKKRPALIYAPTMRIPGHIPNTINPYLALRAALIVAIQNNFEHVVCSAFGCGIGGVSPEDSAEQMRTAFLIIAFNQWRKIVHPAQAPYAMRQY</sequence>
<dbReference type="SUPFAM" id="SSF52949">
    <property type="entry name" value="Macro domain-like"/>
    <property type="match status" value="1"/>
</dbReference>
<dbReference type="InterPro" id="IPR043472">
    <property type="entry name" value="Macro_dom-like"/>
</dbReference>
<keyword evidence="5" id="KW-1185">Reference proteome</keyword>
<keyword evidence="1" id="KW-0689">Ribosomal protein</keyword>